<dbReference type="EMBL" id="CP091430">
    <property type="protein sequence ID" value="UVI32076.1"/>
    <property type="molecule type" value="Genomic_DNA"/>
</dbReference>
<evidence type="ECO:0000313" key="2">
    <source>
        <dbReference type="Proteomes" id="UP001057877"/>
    </source>
</evidence>
<dbReference type="RefSeq" id="WP_258388136.1">
    <property type="nucleotide sequence ID" value="NZ_CP091430.1"/>
</dbReference>
<keyword evidence="2" id="KW-1185">Reference proteome</keyword>
<sequence>MNNDRLQRLRRVLANFKINLDTLEIINLSSGKVKQTRLNKKGYPILWFSEQNKSYGYSLHEVIAVASGMDILNRQINHLDGNKQNSHPSNLEVTDAFGNMKHAYETGLLDKAGLYKKGSKHRDAKISEDTVIEIRRLYAETDMNRYEIAEKFNISYATVSSVINKATWGEVTSELAYDPKVIKQKKKVIVRGEKKSKKLNEQCVLEIYRLYLETDLTMKEIGKKYSIKDNTVCNILNGKTWTHIYNIDPDKLRTAIERKMATTRPRGTSISTSKLNEESVKEIRSLYEAGQTIRELSEKFGVGLTAVRNVVLRLSWTQVKD</sequence>
<dbReference type="InterPro" id="IPR044925">
    <property type="entry name" value="His-Me_finger_sf"/>
</dbReference>
<protein>
    <recommendedName>
        <fullName evidence="3">HNH nuclease domain-containing protein</fullName>
    </recommendedName>
</protein>
<evidence type="ECO:0008006" key="3">
    <source>
        <dbReference type="Google" id="ProtNLM"/>
    </source>
</evidence>
<dbReference type="SUPFAM" id="SSF54060">
    <property type="entry name" value="His-Me finger endonucleases"/>
    <property type="match status" value="1"/>
</dbReference>
<dbReference type="Gene3D" id="3.90.75.20">
    <property type="match status" value="1"/>
</dbReference>
<dbReference type="Proteomes" id="UP001057877">
    <property type="component" value="Chromosome"/>
</dbReference>
<accession>A0ABY5SDP2</accession>
<reference evidence="1" key="1">
    <citation type="submission" date="2022-01" db="EMBL/GenBank/DDBJ databases">
        <title>Paenibacillus spongiae sp. nov., isolated from marine sponge.</title>
        <authorList>
            <person name="Li Z."/>
            <person name="Zhang M."/>
        </authorList>
    </citation>
    <scope>NUCLEOTIDE SEQUENCE</scope>
    <source>
        <strain evidence="1">PHS-Z3</strain>
    </source>
</reference>
<organism evidence="1 2">
    <name type="scientific">Paenibacillus spongiae</name>
    <dbReference type="NCBI Taxonomy" id="2909671"/>
    <lineage>
        <taxon>Bacteria</taxon>
        <taxon>Bacillati</taxon>
        <taxon>Bacillota</taxon>
        <taxon>Bacilli</taxon>
        <taxon>Bacillales</taxon>
        <taxon>Paenibacillaceae</taxon>
        <taxon>Paenibacillus</taxon>
    </lineage>
</organism>
<proteinExistence type="predicted"/>
<name>A0ABY5SDP2_9BACL</name>
<dbReference type="Gene3D" id="1.10.10.60">
    <property type="entry name" value="Homeodomain-like"/>
    <property type="match status" value="2"/>
</dbReference>
<evidence type="ECO:0000313" key="1">
    <source>
        <dbReference type="EMBL" id="UVI32076.1"/>
    </source>
</evidence>
<gene>
    <name evidence="1" type="ORF">L1F29_09765</name>
</gene>